<dbReference type="PANTHER" id="PTHR46211:SF1">
    <property type="entry name" value="GLYCEROPHOSPHODIESTER PHOSPHODIESTERASE, CYTOPLASMIC"/>
    <property type="match status" value="1"/>
</dbReference>
<feature type="domain" description="GP-PDE" evidence="1">
    <location>
        <begin position="44"/>
        <end position="298"/>
    </location>
</feature>
<dbReference type="PROSITE" id="PS51704">
    <property type="entry name" value="GP_PDE"/>
    <property type="match status" value="1"/>
</dbReference>
<comment type="caution">
    <text evidence="2">The sequence shown here is derived from an EMBL/GenBank/DDBJ whole genome shotgun (WGS) entry which is preliminary data.</text>
</comment>
<dbReference type="GO" id="GO:0008081">
    <property type="term" value="F:phosphoric diester hydrolase activity"/>
    <property type="evidence" value="ECO:0007669"/>
    <property type="project" value="InterPro"/>
</dbReference>
<sequence length="300" mass="33169">MHPLLSTRLWSCLLLLGGLMGGIVPLAYAARPAGAEPAPRSRSPLVIGHAGSGFFRPLFNPLPPSSLRSIARALHRGADGVEVDIRLSQDSIPVLYHDNTLESMTTGQGCVSQTPAASLRQLRYRGGWPYDWFQHEKLVTFETLLRYLSQQPRFPYLHLDLHEDDACNGGDVARSRALARRLQELLVRYRVPAGRVLILTNRASTLTYLGQLLPAVSLGFEMNNEFATDLATLRELPGVGVAVMHKDKITPERSAQLHAMGREVVVFGGRSLRAVSRVVATQPDAYQVDNIRHLQAALRR</sequence>
<evidence type="ECO:0000259" key="1">
    <source>
        <dbReference type="PROSITE" id="PS51704"/>
    </source>
</evidence>
<dbReference type="SUPFAM" id="SSF51695">
    <property type="entry name" value="PLC-like phosphodiesterases"/>
    <property type="match status" value="1"/>
</dbReference>
<protein>
    <recommendedName>
        <fullName evidence="1">GP-PDE domain-containing protein</fullName>
    </recommendedName>
</protein>
<reference evidence="2 3" key="1">
    <citation type="submission" date="2018-12" db="EMBL/GenBank/DDBJ databases">
        <authorList>
            <person name="Feng G."/>
            <person name="Zhu H."/>
        </authorList>
    </citation>
    <scope>NUCLEOTIDE SEQUENCE [LARGE SCALE GENOMIC DNA]</scope>
    <source>
        <strain evidence="2 3">9PBR-2</strain>
    </source>
</reference>
<keyword evidence="3" id="KW-1185">Reference proteome</keyword>
<dbReference type="InterPro" id="IPR017946">
    <property type="entry name" value="PLC-like_Pdiesterase_TIM-brl"/>
</dbReference>
<proteinExistence type="predicted"/>
<dbReference type="Gene3D" id="3.20.20.190">
    <property type="entry name" value="Phosphatidylinositol (PI) phosphodiesterase"/>
    <property type="match status" value="1"/>
</dbReference>
<organism evidence="2 3">
    <name type="scientific">Hymenobacter metallilatus</name>
    <dbReference type="NCBI Taxonomy" id="2493666"/>
    <lineage>
        <taxon>Bacteria</taxon>
        <taxon>Pseudomonadati</taxon>
        <taxon>Bacteroidota</taxon>
        <taxon>Cytophagia</taxon>
        <taxon>Cytophagales</taxon>
        <taxon>Hymenobacteraceae</taxon>
        <taxon>Hymenobacter</taxon>
    </lineage>
</organism>
<dbReference type="Proteomes" id="UP000280066">
    <property type="component" value="Unassembled WGS sequence"/>
</dbReference>
<dbReference type="AlphaFoldDB" id="A0A428J020"/>
<dbReference type="EMBL" id="RWIS01000013">
    <property type="protein sequence ID" value="RSK25185.1"/>
    <property type="molecule type" value="Genomic_DNA"/>
</dbReference>
<accession>A0A428J020</accession>
<gene>
    <name evidence="2" type="ORF">EI290_17320</name>
</gene>
<dbReference type="GO" id="GO:0006629">
    <property type="term" value="P:lipid metabolic process"/>
    <property type="evidence" value="ECO:0007669"/>
    <property type="project" value="InterPro"/>
</dbReference>
<evidence type="ECO:0000313" key="2">
    <source>
        <dbReference type="EMBL" id="RSK25185.1"/>
    </source>
</evidence>
<dbReference type="PROSITE" id="PS50007">
    <property type="entry name" value="PIPLC_X_DOMAIN"/>
    <property type="match status" value="1"/>
</dbReference>
<dbReference type="OrthoDB" id="384721at2"/>
<dbReference type="InterPro" id="IPR030395">
    <property type="entry name" value="GP_PDE_dom"/>
</dbReference>
<dbReference type="PANTHER" id="PTHR46211">
    <property type="entry name" value="GLYCEROPHOSPHORYL DIESTER PHOSPHODIESTERASE"/>
    <property type="match status" value="1"/>
</dbReference>
<dbReference type="Pfam" id="PF03009">
    <property type="entry name" value="GDPD"/>
    <property type="match status" value="1"/>
</dbReference>
<evidence type="ECO:0000313" key="3">
    <source>
        <dbReference type="Proteomes" id="UP000280066"/>
    </source>
</evidence>
<name>A0A428J020_9BACT</name>